<accession>I3TH80</accession>
<dbReference type="EMBL" id="CP003236">
    <property type="protein sequence ID" value="AFK52118.1"/>
    <property type="molecule type" value="Genomic_DNA"/>
</dbReference>
<evidence type="ECO:0000313" key="2">
    <source>
        <dbReference type="Proteomes" id="UP000005258"/>
    </source>
</evidence>
<reference evidence="1 2" key="1">
    <citation type="journal article" date="2012" name="J. Am. Chem. Soc.">
        <title>Bacterial biosynthesis and maturation of the didemnin anti-cancer agents.</title>
        <authorList>
            <person name="Xu Y."/>
            <person name="Kersten R.D."/>
            <person name="Nam S.J."/>
            <person name="Lu L."/>
            <person name="Al-Suwailem A.M."/>
            <person name="Zheng H."/>
            <person name="Fenical W."/>
            <person name="Dorrestein P.C."/>
            <person name="Moore B.S."/>
            <person name="Qian P.Y."/>
        </authorList>
    </citation>
    <scope>NUCLEOTIDE SEQUENCE [LARGE SCALE GENOMIC DNA]</scope>
    <source>
        <strain evidence="1 2">KA081020-065</strain>
    </source>
</reference>
<dbReference type="Proteomes" id="UP000005258">
    <property type="component" value="Chromosome"/>
</dbReference>
<keyword evidence="2" id="KW-1185">Reference proteome</keyword>
<name>I3TH80_TISMK</name>
<dbReference type="HOGENOM" id="CLU_2829967_0_0_5"/>
<gene>
    <name evidence="1" type="ordered locus">TMO_0279</name>
</gene>
<dbReference type="KEGG" id="tmo:TMO_0279"/>
<evidence type="ECO:0000313" key="1">
    <source>
        <dbReference type="EMBL" id="AFK52118.1"/>
    </source>
</evidence>
<sequence length="66" mass="7265">MPQDAIFDRSDAVAAAAMIAGMLQNPEALADLAQRQFTAYEDQLRRREGLLAHTIIEMAHKDQPAA</sequence>
<organism evidence="1 2">
    <name type="scientific">Tistrella mobilis (strain KA081020-065)</name>
    <dbReference type="NCBI Taxonomy" id="1110502"/>
    <lineage>
        <taxon>Bacteria</taxon>
        <taxon>Pseudomonadati</taxon>
        <taxon>Pseudomonadota</taxon>
        <taxon>Alphaproteobacteria</taxon>
        <taxon>Geminicoccales</taxon>
        <taxon>Geminicoccaceae</taxon>
        <taxon>Tistrella</taxon>
    </lineage>
</organism>
<dbReference type="AlphaFoldDB" id="I3TH80"/>
<dbReference type="STRING" id="1110502.TMO_0279"/>
<proteinExistence type="predicted"/>
<protein>
    <submittedName>
        <fullName evidence="1">Uncharacterized protein</fullName>
    </submittedName>
</protein>